<sequence length="361" mass="39602">MNSCKRTNIVFVLIAAVVTTSLLGFALPNQVMGQINDTQQQNQMDYTGFHSNIEQIIGHIEKADYNKLVNNDTLTLGHALHPIEEVLAVVTIPLSTADSNLNDTYFKDLYQLSALASPGNSTVDEFDNKSKSSIQLSNEVIATVVPATVLSTTEHNVSVIKDLLTISGSEYKEGVSGGNIILELEYQDGSAFMDRAYTLFNNTQNISNETQSITVLLSDFSNLTDHVQNLKDPAVIDQIIQKINIGLSPNDNSTTSDVSNSQTSQDYIATIRGLLNDVITAYESDDKIEAKELATTAYLDNFEYIEAPIGKELSDRGEALLREKLREQIDGNASLDEIKQNIANINKVLDDSASFLDSNPK</sequence>
<dbReference type="RefSeq" id="WP_144729241.1">
    <property type="nucleotide sequence ID" value="NZ_ML675580.1"/>
</dbReference>
<proteinExistence type="predicted"/>
<name>A0A557SWW2_9ARCH</name>
<dbReference type="OrthoDB" id="12289at2157"/>
<organism evidence="1 2">
    <name type="scientific">Candidatus Nitrosocosmicus arcticus</name>
    <dbReference type="NCBI Taxonomy" id="2035267"/>
    <lineage>
        <taxon>Archaea</taxon>
        <taxon>Nitrososphaerota</taxon>
        <taxon>Nitrososphaeria</taxon>
        <taxon>Nitrososphaerales</taxon>
        <taxon>Nitrososphaeraceae</taxon>
        <taxon>Candidatus Nitrosocosmicus</taxon>
    </lineage>
</organism>
<protein>
    <submittedName>
        <fullName evidence="1">Uncharacterized protein</fullName>
    </submittedName>
</protein>
<dbReference type="EMBL" id="VOAH01000004">
    <property type="protein sequence ID" value="TVP41098.1"/>
    <property type="molecule type" value="Genomic_DNA"/>
</dbReference>
<accession>A0A557SWW2</accession>
<evidence type="ECO:0000313" key="2">
    <source>
        <dbReference type="Proteomes" id="UP000315289"/>
    </source>
</evidence>
<keyword evidence="2" id="KW-1185">Reference proteome</keyword>
<dbReference type="AlphaFoldDB" id="A0A557SWW2"/>
<dbReference type="Proteomes" id="UP000315289">
    <property type="component" value="Unassembled WGS sequence"/>
</dbReference>
<comment type="caution">
    <text evidence="1">The sequence shown here is derived from an EMBL/GenBank/DDBJ whole genome shotgun (WGS) entry which is preliminary data.</text>
</comment>
<gene>
    <name evidence="1" type="ORF">NARC_40058</name>
</gene>
<reference evidence="1 2" key="1">
    <citation type="journal article" date="2019" name="Front. Microbiol.">
        <title>Ammonia Oxidation by the Arctic Terrestrial Thaumarchaeote Candidatus Nitrosocosmicus arcticus Is Stimulated by Increasing Temperatures.</title>
        <authorList>
            <person name="Alves R.J.E."/>
            <person name="Kerou M."/>
            <person name="Zappe A."/>
            <person name="Bittner R."/>
            <person name="Abby S.S."/>
            <person name="Schmidt H.A."/>
            <person name="Pfeifer K."/>
            <person name="Schleper C."/>
        </authorList>
    </citation>
    <scope>NUCLEOTIDE SEQUENCE [LARGE SCALE GENOMIC DNA]</scope>
    <source>
        <strain evidence="1 2">Kfb</strain>
    </source>
</reference>
<evidence type="ECO:0000313" key="1">
    <source>
        <dbReference type="EMBL" id="TVP41098.1"/>
    </source>
</evidence>